<dbReference type="EMBL" id="BLKT01000003">
    <property type="protein sequence ID" value="GFG55949.1"/>
    <property type="molecule type" value="Genomic_DNA"/>
</dbReference>
<dbReference type="Proteomes" id="UP000465241">
    <property type="component" value="Unassembled WGS sequence"/>
</dbReference>
<dbReference type="AlphaFoldDB" id="A0A7I9WEN9"/>
<protein>
    <submittedName>
        <fullName evidence="1">Uncharacterized protein</fullName>
    </submittedName>
</protein>
<reference evidence="1 2" key="1">
    <citation type="journal article" date="2019" name="Emerg. Microbes Infect.">
        <title>Comprehensive subspecies identification of 175 nontuberculous mycobacteria species based on 7547 genomic profiles.</title>
        <authorList>
            <person name="Matsumoto Y."/>
            <person name="Kinjo T."/>
            <person name="Motooka D."/>
            <person name="Nabeya D."/>
            <person name="Jung N."/>
            <person name="Uechi K."/>
            <person name="Horii T."/>
            <person name="Iida T."/>
            <person name="Fujita J."/>
            <person name="Nakamura S."/>
        </authorList>
    </citation>
    <scope>NUCLEOTIDE SEQUENCE [LARGE SCALE GENOMIC DNA]</scope>
    <source>
        <strain evidence="1 2">JCM 13392</strain>
    </source>
</reference>
<keyword evidence="2" id="KW-1185">Reference proteome</keyword>
<organism evidence="1 2">
    <name type="scientific">Mycolicibacterium murale</name>
    <dbReference type="NCBI Taxonomy" id="182220"/>
    <lineage>
        <taxon>Bacteria</taxon>
        <taxon>Bacillati</taxon>
        <taxon>Actinomycetota</taxon>
        <taxon>Actinomycetes</taxon>
        <taxon>Mycobacteriales</taxon>
        <taxon>Mycobacteriaceae</taxon>
        <taxon>Mycolicibacterium</taxon>
    </lineage>
</organism>
<evidence type="ECO:0000313" key="2">
    <source>
        <dbReference type="Proteomes" id="UP000465241"/>
    </source>
</evidence>
<evidence type="ECO:0000313" key="1">
    <source>
        <dbReference type="EMBL" id="GFG55949.1"/>
    </source>
</evidence>
<accession>A0A7I9WEN9</accession>
<gene>
    <name evidence="1" type="ORF">MMUR_00850</name>
</gene>
<proteinExistence type="predicted"/>
<name>A0A7I9WEN9_9MYCO</name>
<sequence length="69" mass="7206">MLAASVPGLLMLATFGLQRLESGICPGNARDGAELTKQPALRPARARAAFRIGLPVVPVAARGLRGARR</sequence>
<comment type="caution">
    <text evidence="1">The sequence shown here is derived from an EMBL/GenBank/DDBJ whole genome shotgun (WGS) entry which is preliminary data.</text>
</comment>